<evidence type="ECO:0000313" key="1">
    <source>
        <dbReference type="EMBL" id="KIH52403.1"/>
    </source>
</evidence>
<dbReference type="GO" id="GO:0005980">
    <property type="term" value="P:glycogen catabolic process"/>
    <property type="evidence" value="ECO:0007669"/>
    <property type="project" value="InterPro"/>
</dbReference>
<keyword evidence="2" id="KW-1185">Reference proteome</keyword>
<accession>A0A0C2C7Y8</accession>
<reference evidence="1 2" key="1">
    <citation type="submission" date="2013-12" db="EMBL/GenBank/DDBJ databases">
        <title>Draft genome of the parsitic nematode Ancylostoma duodenale.</title>
        <authorList>
            <person name="Mitreva M."/>
        </authorList>
    </citation>
    <scope>NUCLEOTIDE SEQUENCE [LARGE SCALE GENOMIC DNA]</scope>
    <source>
        <strain evidence="1 2">Zhejiang</strain>
    </source>
</reference>
<proteinExistence type="predicted"/>
<dbReference type="GO" id="GO:0004134">
    <property type="term" value="F:4-alpha-glucanotransferase activity"/>
    <property type="evidence" value="ECO:0007669"/>
    <property type="project" value="InterPro"/>
</dbReference>
<dbReference type="AlphaFoldDB" id="A0A0C2C7Y8"/>
<organism evidence="1 2">
    <name type="scientific">Ancylostoma duodenale</name>
    <dbReference type="NCBI Taxonomy" id="51022"/>
    <lineage>
        <taxon>Eukaryota</taxon>
        <taxon>Metazoa</taxon>
        <taxon>Ecdysozoa</taxon>
        <taxon>Nematoda</taxon>
        <taxon>Chromadorea</taxon>
        <taxon>Rhabditida</taxon>
        <taxon>Rhabditina</taxon>
        <taxon>Rhabditomorpha</taxon>
        <taxon>Strongyloidea</taxon>
        <taxon>Ancylostomatidae</taxon>
        <taxon>Ancylostomatinae</taxon>
        <taxon>Ancylostoma</taxon>
    </lineage>
</organism>
<dbReference type="GO" id="GO:0004135">
    <property type="term" value="F:amylo-alpha-1,6-glucosidase activity"/>
    <property type="evidence" value="ECO:0007669"/>
    <property type="project" value="InterPro"/>
</dbReference>
<dbReference type="Proteomes" id="UP000054047">
    <property type="component" value="Unassembled WGS sequence"/>
</dbReference>
<name>A0A0C2C7Y8_9BILA</name>
<dbReference type="PANTHER" id="PTHR10569">
    <property type="entry name" value="GLYCOGEN DEBRANCHING ENZYME"/>
    <property type="match status" value="1"/>
</dbReference>
<dbReference type="InterPro" id="IPR010401">
    <property type="entry name" value="AGL/Gdb1"/>
</dbReference>
<dbReference type="PANTHER" id="PTHR10569:SF2">
    <property type="entry name" value="GLYCOGEN DEBRANCHING ENZYME"/>
    <property type="match status" value="1"/>
</dbReference>
<evidence type="ECO:0000313" key="2">
    <source>
        <dbReference type="Proteomes" id="UP000054047"/>
    </source>
</evidence>
<protein>
    <submittedName>
        <fullName evidence="1">Uncharacterized protein</fullName>
    </submittedName>
</protein>
<gene>
    <name evidence="1" type="ORF">ANCDUO_17496</name>
</gene>
<sequence>MRLHEFFQINIDESVKKFEELAKAGASSEVLDENLPMQQDPEWRRFGCTVDFDKALKIFNRPRGDASSEEDRVAKCTDTFRGHLNYLNEEGICHTRLNPMYNPIAVILMAYNIKDRIPKKAIRMVHKRFISLIVTCTTW</sequence>
<dbReference type="EMBL" id="KN743737">
    <property type="protein sequence ID" value="KIH52403.1"/>
    <property type="molecule type" value="Genomic_DNA"/>
</dbReference>
<dbReference type="OrthoDB" id="10248904at2759"/>